<name>A0A075TXL1_9LACO</name>
<comment type="catalytic activity">
    <reaction evidence="5">
        <text>IMP + diphosphate = hypoxanthine + 5-phospho-alpha-D-ribose 1-diphosphate</text>
        <dbReference type="Rhea" id="RHEA:17973"/>
        <dbReference type="ChEBI" id="CHEBI:17368"/>
        <dbReference type="ChEBI" id="CHEBI:33019"/>
        <dbReference type="ChEBI" id="CHEBI:58017"/>
        <dbReference type="ChEBI" id="CHEBI:58053"/>
        <dbReference type="EC" id="2.4.2.8"/>
    </reaction>
    <physiologicalReaction direction="right-to-left" evidence="5">
        <dbReference type="Rhea" id="RHEA:17975"/>
    </physiologicalReaction>
</comment>
<evidence type="ECO:0000259" key="6">
    <source>
        <dbReference type="Pfam" id="PF00156"/>
    </source>
</evidence>
<evidence type="ECO:0000256" key="2">
    <source>
        <dbReference type="ARBA" id="ARBA00004676"/>
    </source>
</evidence>
<reference evidence="8" key="2">
    <citation type="submission" date="2014-08" db="EMBL/GenBank/DDBJ databases">
        <title>Complete genome of Weissella ceti strain WS74 isolated from diseased rainbow trout in Brazil.</title>
        <authorList>
            <person name="Figueiredo H.C.P."/>
            <person name="Leal C.A.G."/>
            <person name="Pereira F.L."/>
            <person name="Soares S.C."/>
            <person name="Dorella F.A."/>
            <person name="Carvalho A.F."/>
            <person name="Azevedo V.A.C."/>
        </authorList>
    </citation>
    <scope>NUCLEOTIDE SEQUENCE [LARGE SCALE GENOMIC DNA]</scope>
    <source>
        <strain evidence="8">WS74</strain>
    </source>
</reference>
<dbReference type="InterPro" id="IPR029057">
    <property type="entry name" value="PRTase-like"/>
</dbReference>
<reference evidence="7 8" key="1">
    <citation type="journal article" date="2014" name="Genome Announc.">
        <title>Complete Genome Sequences of Fish Pathogenic Weissella ceti Strains WS74 and WS105.</title>
        <authorList>
            <person name="Figueiredo H.C."/>
            <person name="Leal C.A."/>
            <person name="Dorella F.A."/>
            <person name="Carvalho A.F."/>
            <person name="Soares S.C."/>
            <person name="Pereira F.L."/>
            <person name="Azevedo V.A."/>
        </authorList>
    </citation>
    <scope>NUCLEOTIDE SEQUENCE [LARGE SCALE GENOMIC DNA]</scope>
    <source>
        <strain evidence="7 8">WS74</strain>
    </source>
</reference>
<dbReference type="RefSeq" id="WP_009495600.1">
    <property type="nucleotide sequence ID" value="NZ_CP009223.1"/>
</dbReference>
<dbReference type="STRING" id="759620.WS105_0116"/>
<dbReference type="CDD" id="cd06223">
    <property type="entry name" value="PRTases_typeI"/>
    <property type="match status" value="1"/>
</dbReference>
<dbReference type="InterPro" id="IPR000836">
    <property type="entry name" value="PRTase_dom"/>
</dbReference>
<keyword evidence="7" id="KW-0328">Glycosyltransferase</keyword>
<dbReference type="PANTHER" id="PTHR43340">
    <property type="entry name" value="HYPOXANTHINE-GUANINE PHOSPHORIBOSYLTRANSFERASE"/>
    <property type="match status" value="1"/>
</dbReference>
<accession>A0A075TXL1</accession>
<dbReference type="GO" id="GO:0000287">
    <property type="term" value="F:magnesium ion binding"/>
    <property type="evidence" value="ECO:0007669"/>
    <property type="project" value="TreeGrafter"/>
</dbReference>
<dbReference type="KEGG" id="wct:WS74_0116"/>
<keyword evidence="8" id="KW-1185">Reference proteome</keyword>
<dbReference type="GO" id="GO:0004422">
    <property type="term" value="F:hypoxanthine phosphoribosyltransferase activity"/>
    <property type="evidence" value="ECO:0007669"/>
    <property type="project" value="TreeGrafter"/>
</dbReference>
<dbReference type="SUPFAM" id="SSF53271">
    <property type="entry name" value="PRTase-like"/>
    <property type="match status" value="1"/>
</dbReference>
<protein>
    <recommendedName>
        <fullName evidence="3">Hypoxanthine-guanine phosphoribosyltransferase</fullName>
    </recommendedName>
</protein>
<dbReference type="GO" id="GO:0005829">
    <property type="term" value="C:cytosol"/>
    <property type="evidence" value="ECO:0007669"/>
    <property type="project" value="TreeGrafter"/>
</dbReference>
<dbReference type="GO" id="GO:0046100">
    <property type="term" value="P:hypoxanthine metabolic process"/>
    <property type="evidence" value="ECO:0007669"/>
    <property type="project" value="TreeGrafter"/>
</dbReference>
<comment type="pathway">
    <text evidence="2">Purine metabolism; GMP biosynthesis via salvage pathway; GMP from guanine: step 1/1.</text>
</comment>
<dbReference type="InterPro" id="IPR050408">
    <property type="entry name" value="HGPRT"/>
</dbReference>
<dbReference type="Pfam" id="PF00156">
    <property type="entry name" value="Pribosyltran"/>
    <property type="match status" value="1"/>
</dbReference>
<gene>
    <name evidence="7" type="ORF">WS74_0116</name>
</gene>
<organism evidence="7 8">
    <name type="scientific">Weissella ceti</name>
    <dbReference type="NCBI Taxonomy" id="759620"/>
    <lineage>
        <taxon>Bacteria</taxon>
        <taxon>Bacillati</taxon>
        <taxon>Bacillota</taxon>
        <taxon>Bacilli</taxon>
        <taxon>Lactobacillales</taxon>
        <taxon>Lactobacillaceae</taxon>
        <taxon>Weissella</taxon>
    </lineage>
</organism>
<dbReference type="PANTHER" id="PTHR43340:SF1">
    <property type="entry name" value="HYPOXANTHINE PHOSPHORIBOSYLTRANSFERASE"/>
    <property type="match status" value="1"/>
</dbReference>
<evidence type="ECO:0000256" key="1">
    <source>
        <dbReference type="ARBA" id="ARBA00002049"/>
    </source>
</evidence>
<dbReference type="AlphaFoldDB" id="A0A075TXL1"/>
<evidence type="ECO:0000313" key="8">
    <source>
        <dbReference type="Proteomes" id="UP000029079"/>
    </source>
</evidence>
<dbReference type="GO" id="GO:0032263">
    <property type="term" value="P:GMP salvage"/>
    <property type="evidence" value="ECO:0007669"/>
    <property type="project" value="TreeGrafter"/>
</dbReference>
<comment type="function">
    <text evidence="1">Purine salvage pathway enzyme that catalyzes the transfer of the ribosyl-5-phosphate group from 5-phospho-alpha-D-ribose 1-diphosphate (PRPP) to the N9 position of the 6-oxopurines hypoxanthine and guanine to form the corresponding ribonucleotides IMP (inosine 5'-monophosphate) and GMP (guanosine 5'-monophosphate), with the release of PPi.</text>
</comment>
<keyword evidence="7" id="KW-0808">Transferase</keyword>
<sequence length="178" mass="19751">MEKMTLERVVLTPEEIATMVDRVAAEMNTELADVERPVFVGVMKGAYVFMADVLRAMDRDVDMDYIDVSSYVGDSSTGHITIQRDIKTNLAGKTVVILDEVVDTGLTLKYLKADFERRGAKKVYVAVAVDKRDDISDGGVTPDFVGAKVPNEFLVGYGMDYKNHFRNLGSVYVLSLQP</sequence>
<feature type="domain" description="Phosphoribosyltransferase" evidence="6">
    <location>
        <begin position="15"/>
        <end position="161"/>
    </location>
</feature>
<dbReference type="GO" id="GO:0032264">
    <property type="term" value="P:IMP salvage"/>
    <property type="evidence" value="ECO:0007669"/>
    <property type="project" value="TreeGrafter"/>
</dbReference>
<proteinExistence type="predicted"/>
<evidence type="ECO:0000256" key="5">
    <source>
        <dbReference type="ARBA" id="ARBA00049402"/>
    </source>
</evidence>
<dbReference type="Proteomes" id="UP000029079">
    <property type="component" value="Chromosome"/>
</dbReference>
<dbReference type="GO" id="GO:0006178">
    <property type="term" value="P:guanine salvage"/>
    <property type="evidence" value="ECO:0007669"/>
    <property type="project" value="TreeGrafter"/>
</dbReference>
<comment type="catalytic activity">
    <reaction evidence="4">
        <text>GMP + diphosphate = guanine + 5-phospho-alpha-D-ribose 1-diphosphate</text>
        <dbReference type="Rhea" id="RHEA:25424"/>
        <dbReference type="ChEBI" id="CHEBI:16235"/>
        <dbReference type="ChEBI" id="CHEBI:33019"/>
        <dbReference type="ChEBI" id="CHEBI:58017"/>
        <dbReference type="ChEBI" id="CHEBI:58115"/>
        <dbReference type="EC" id="2.4.2.8"/>
    </reaction>
    <physiologicalReaction direction="right-to-left" evidence="4">
        <dbReference type="Rhea" id="RHEA:25426"/>
    </physiologicalReaction>
</comment>
<evidence type="ECO:0000256" key="4">
    <source>
        <dbReference type="ARBA" id="ARBA00048811"/>
    </source>
</evidence>
<dbReference type="EMBL" id="CP009223">
    <property type="protein sequence ID" value="AIM62368.1"/>
    <property type="molecule type" value="Genomic_DNA"/>
</dbReference>
<dbReference type="Gene3D" id="3.40.50.2020">
    <property type="match status" value="1"/>
</dbReference>
<dbReference type="OrthoDB" id="9802824at2"/>
<evidence type="ECO:0000313" key="7">
    <source>
        <dbReference type="EMBL" id="AIM62368.1"/>
    </source>
</evidence>
<evidence type="ECO:0000256" key="3">
    <source>
        <dbReference type="ARBA" id="ARBA00022099"/>
    </source>
</evidence>
<dbReference type="KEGG" id="wce:WS08_0117"/>